<dbReference type="GO" id="GO:0016788">
    <property type="term" value="F:hydrolase activity, acting on ester bonds"/>
    <property type="evidence" value="ECO:0007669"/>
    <property type="project" value="InterPro"/>
</dbReference>
<dbReference type="SUPFAM" id="SSF53474">
    <property type="entry name" value="alpha/beta-Hydrolases"/>
    <property type="match status" value="1"/>
</dbReference>
<gene>
    <name evidence="3" type="ORF">BAQU_1665</name>
</gene>
<evidence type="ECO:0000313" key="4">
    <source>
        <dbReference type="Proteomes" id="UP000216451"/>
    </source>
</evidence>
<dbReference type="EMBL" id="MWXA01000008">
    <property type="protein sequence ID" value="OZG65482.1"/>
    <property type="molecule type" value="Genomic_DNA"/>
</dbReference>
<dbReference type="Pfam" id="PF07819">
    <property type="entry name" value="PGAP1"/>
    <property type="match status" value="1"/>
</dbReference>
<dbReference type="Gene3D" id="3.40.50.1820">
    <property type="entry name" value="alpha/beta hydrolase"/>
    <property type="match status" value="1"/>
</dbReference>
<dbReference type="Proteomes" id="UP000216451">
    <property type="component" value="Unassembled WGS sequence"/>
</dbReference>
<reference evidence="3 4" key="1">
    <citation type="journal article" date="2017" name="BMC Genomics">
        <title>Comparative genomic and phylogenomic analyses of the Bifidobacteriaceae family.</title>
        <authorList>
            <person name="Lugli G.A."/>
            <person name="Milani C."/>
            <person name="Turroni F."/>
            <person name="Duranti S."/>
            <person name="Mancabelli L."/>
            <person name="Mangifesta M."/>
            <person name="Ferrario C."/>
            <person name="Modesto M."/>
            <person name="Mattarelli P."/>
            <person name="Jiri K."/>
            <person name="van Sinderen D."/>
            <person name="Ventura M."/>
        </authorList>
    </citation>
    <scope>NUCLEOTIDE SEQUENCE [LARGE SCALE GENOMIC DNA]</scope>
    <source>
        <strain evidence="3 4">LMG 28769</strain>
    </source>
</reference>
<name>A0A261G231_9BIFI</name>
<feature type="compositionally biased region" description="Basic and acidic residues" evidence="1">
    <location>
        <begin position="76"/>
        <end position="90"/>
    </location>
</feature>
<proteinExistence type="predicted"/>
<dbReference type="InterPro" id="IPR029058">
    <property type="entry name" value="AB_hydrolase_fold"/>
</dbReference>
<keyword evidence="4" id="KW-1185">Reference proteome</keyword>
<feature type="region of interest" description="Disordered" evidence="1">
    <location>
        <begin position="58"/>
        <end position="124"/>
    </location>
</feature>
<dbReference type="InterPro" id="IPR012908">
    <property type="entry name" value="PGAP1-ab_dom-like"/>
</dbReference>
<evidence type="ECO:0000259" key="2">
    <source>
        <dbReference type="Pfam" id="PF07819"/>
    </source>
</evidence>
<accession>A0A261G231</accession>
<comment type="caution">
    <text evidence="3">The sequence shown here is derived from an EMBL/GenBank/DDBJ whole genome shotgun (WGS) entry which is preliminary data.</text>
</comment>
<dbReference type="AlphaFoldDB" id="A0A261G231"/>
<organism evidence="3 4">
    <name type="scientific">Bifidobacterium aquikefiri</name>
    <dbReference type="NCBI Taxonomy" id="1653207"/>
    <lineage>
        <taxon>Bacteria</taxon>
        <taxon>Bacillati</taxon>
        <taxon>Actinomycetota</taxon>
        <taxon>Actinomycetes</taxon>
        <taxon>Bifidobacteriales</taxon>
        <taxon>Bifidobacteriaceae</taxon>
        <taxon>Bifidobacterium</taxon>
    </lineage>
</organism>
<feature type="domain" description="GPI inositol-deacylase PGAP1-like alpha/beta" evidence="2">
    <location>
        <begin position="1"/>
        <end position="52"/>
    </location>
</feature>
<evidence type="ECO:0000313" key="3">
    <source>
        <dbReference type="EMBL" id="OZG65482.1"/>
    </source>
</evidence>
<protein>
    <recommendedName>
        <fullName evidence="2">GPI inositol-deacylase PGAP1-like alpha/beta domain-containing protein</fullName>
    </recommendedName>
</protein>
<evidence type="ECO:0000256" key="1">
    <source>
        <dbReference type="SAM" id="MobiDB-lite"/>
    </source>
</evidence>
<feature type="compositionally biased region" description="Polar residues" evidence="1">
    <location>
        <begin position="93"/>
        <end position="102"/>
    </location>
</feature>
<feature type="compositionally biased region" description="Basic and acidic residues" evidence="1">
    <location>
        <begin position="103"/>
        <end position="124"/>
    </location>
</feature>
<sequence length="173" mass="18965">MLVGHSQGGIVAATIAADMAEEYQIAHVITAGSPVANHPIPSNTWVTSIEVEADVVPDLDGRHNPSRQTWLTVRAQEAKKQSKSESDKQQESNQRSAGTAEQSPDKAVSEPSKSESHTMRKQQEAWRDALHLGSPAVELHDAHIREIMAGTLESTQYYQGRLHTSENSHHTNT</sequence>